<dbReference type="OrthoDB" id="8688773at2"/>
<proteinExistence type="predicted"/>
<keyword evidence="2" id="KW-1185">Reference proteome</keyword>
<dbReference type="KEGG" id="pacr:FXN63_03905"/>
<accession>A0A5C0ASS3</accession>
<dbReference type="AlphaFoldDB" id="A0A5C0ASS3"/>
<dbReference type="Proteomes" id="UP000325161">
    <property type="component" value="Chromosome"/>
</dbReference>
<evidence type="ECO:0000313" key="1">
    <source>
        <dbReference type="EMBL" id="QEI05075.1"/>
    </source>
</evidence>
<dbReference type="Gene3D" id="3.90.1720.10">
    <property type="entry name" value="endopeptidase domain like (from Nostoc punctiforme)"/>
    <property type="match status" value="1"/>
</dbReference>
<sequence>MLDNCGVDQRWLPGFKVRWKTGEATAAWPAGSGAHTHCSAFVASMAMQLGIYLLRPPEHGQTLLANAQVAWLLSQSEAPSNWRNLGTDVTQVQAQANQGLLVLAAVENPNPAKPGHIAIVRPGSMAASELAKTGPMLTQAGNRNALSIPLSQGFRGHRGAWVPGGGGSVRFFAHEIDWAQLG</sequence>
<reference evidence="1 2" key="1">
    <citation type="submission" date="2019-08" db="EMBL/GenBank/DDBJ databases">
        <title>Amphibian skin-associated Pigmentiphaga: genome sequence and occurrence across geography and hosts.</title>
        <authorList>
            <person name="Bletz M.C."/>
            <person name="Bunk B."/>
            <person name="Sproeer C."/>
            <person name="Biwer P."/>
            <person name="Reiter S."/>
            <person name="Rabemananjara F.C.E."/>
            <person name="Schulz S."/>
            <person name="Overmann J."/>
            <person name="Vences M."/>
        </authorList>
    </citation>
    <scope>NUCLEOTIDE SEQUENCE [LARGE SCALE GENOMIC DNA]</scope>
    <source>
        <strain evidence="1 2">Mada1488</strain>
    </source>
</reference>
<gene>
    <name evidence="1" type="ORF">FXN63_03905</name>
</gene>
<protein>
    <recommendedName>
        <fullName evidence="3">Peptidase C51 domain-containing protein</fullName>
    </recommendedName>
</protein>
<name>A0A5C0ASS3_9BURK</name>
<evidence type="ECO:0008006" key="3">
    <source>
        <dbReference type="Google" id="ProtNLM"/>
    </source>
</evidence>
<dbReference type="EMBL" id="CP043046">
    <property type="protein sequence ID" value="QEI05075.1"/>
    <property type="molecule type" value="Genomic_DNA"/>
</dbReference>
<organism evidence="1 2">
    <name type="scientific">Pigmentiphaga aceris</name>
    <dbReference type="NCBI Taxonomy" id="1940612"/>
    <lineage>
        <taxon>Bacteria</taxon>
        <taxon>Pseudomonadati</taxon>
        <taxon>Pseudomonadota</taxon>
        <taxon>Betaproteobacteria</taxon>
        <taxon>Burkholderiales</taxon>
        <taxon>Alcaligenaceae</taxon>
        <taxon>Pigmentiphaga</taxon>
    </lineage>
</organism>
<evidence type="ECO:0000313" key="2">
    <source>
        <dbReference type="Proteomes" id="UP000325161"/>
    </source>
</evidence>
<dbReference type="RefSeq" id="WP_148813027.1">
    <property type="nucleotide sequence ID" value="NZ_CP043046.1"/>
</dbReference>